<dbReference type="NCBIfam" id="TIGR01727">
    <property type="entry name" value="oligo_HPY"/>
    <property type="match status" value="1"/>
</dbReference>
<keyword evidence="7" id="KW-1185">Reference proteome</keyword>
<evidence type="ECO:0000256" key="2">
    <source>
        <dbReference type="ARBA" id="ARBA00022448"/>
    </source>
</evidence>
<dbReference type="GO" id="GO:0015833">
    <property type="term" value="P:peptide transport"/>
    <property type="evidence" value="ECO:0007669"/>
    <property type="project" value="InterPro"/>
</dbReference>
<dbReference type="PROSITE" id="PS00211">
    <property type="entry name" value="ABC_TRANSPORTER_1"/>
    <property type="match status" value="1"/>
</dbReference>
<dbReference type="Proteomes" id="UP000183995">
    <property type="component" value="Unassembled WGS sequence"/>
</dbReference>
<keyword evidence="2" id="KW-0813">Transport</keyword>
<dbReference type="InterPro" id="IPR003439">
    <property type="entry name" value="ABC_transporter-like_ATP-bd"/>
</dbReference>
<evidence type="ECO:0000256" key="1">
    <source>
        <dbReference type="ARBA" id="ARBA00005417"/>
    </source>
</evidence>
<dbReference type="PANTHER" id="PTHR43776:SF7">
    <property type="entry name" value="D,D-DIPEPTIDE TRANSPORT ATP-BINDING PROTEIN DDPF-RELATED"/>
    <property type="match status" value="1"/>
</dbReference>
<dbReference type="GO" id="GO:0016887">
    <property type="term" value="F:ATP hydrolysis activity"/>
    <property type="evidence" value="ECO:0007669"/>
    <property type="project" value="InterPro"/>
</dbReference>
<dbReference type="PROSITE" id="PS50893">
    <property type="entry name" value="ABC_TRANSPORTER_2"/>
    <property type="match status" value="1"/>
</dbReference>
<evidence type="ECO:0000259" key="5">
    <source>
        <dbReference type="PROSITE" id="PS50893"/>
    </source>
</evidence>
<evidence type="ECO:0000313" key="7">
    <source>
        <dbReference type="Proteomes" id="UP000183995"/>
    </source>
</evidence>
<dbReference type="SUPFAM" id="SSF52540">
    <property type="entry name" value="P-loop containing nucleoside triphosphate hydrolases"/>
    <property type="match status" value="1"/>
</dbReference>
<dbReference type="AlphaFoldDB" id="A0A1M5XCH3"/>
<dbReference type="InterPro" id="IPR013563">
    <property type="entry name" value="Oligopep_ABC_C"/>
</dbReference>
<comment type="similarity">
    <text evidence="1">Belongs to the ABC transporter superfamily.</text>
</comment>
<dbReference type="InterPro" id="IPR017871">
    <property type="entry name" value="ABC_transporter-like_CS"/>
</dbReference>
<sequence length="327" mass="36159">MSAVEPLLELRDLSRYYRVKSKKNPFLKQQIKAVDRLSLSIYPGETFGLVGESGCGKSTAGHVLAGILPPTAGEIRYGGKSFSAMSGREKAAARREIQIVLQDPSASLNPKRKIGWIVGEPLLINADYSKQARQRLVAEMLETVGLDESCASRYPHELSGGQRQRVNIAAALMLASKLLVADEVVSALDVSVQSQILNLLKKLQRTRQLTYLFISHDLNVVQYMSDRLGVMYLGRLVEYGAVDDIYGDARHPYTKALLSTMPSVADRGVERIILEGEVPSLLAPPSGCAFHTRCRQARDLCRQTPPEMREICRGHYACCHFALENKG</sequence>
<feature type="domain" description="ABC transporter" evidence="5">
    <location>
        <begin position="8"/>
        <end position="258"/>
    </location>
</feature>
<dbReference type="CDD" id="cd03257">
    <property type="entry name" value="ABC_NikE_OppD_transporters"/>
    <property type="match status" value="1"/>
</dbReference>
<name>A0A1M5XCH3_9FIRM</name>
<dbReference type="Pfam" id="PF08352">
    <property type="entry name" value="oligo_HPY"/>
    <property type="match status" value="1"/>
</dbReference>
<keyword evidence="4 6" id="KW-0067">ATP-binding</keyword>
<dbReference type="EMBL" id="FQXV01000005">
    <property type="protein sequence ID" value="SHH96893.1"/>
    <property type="molecule type" value="Genomic_DNA"/>
</dbReference>
<dbReference type="SMART" id="SM00382">
    <property type="entry name" value="AAA"/>
    <property type="match status" value="1"/>
</dbReference>
<dbReference type="InterPro" id="IPR027417">
    <property type="entry name" value="P-loop_NTPase"/>
</dbReference>
<dbReference type="InterPro" id="IPR003593">
    <property type="entry name" value="AAA+_ATPase"/>
</dbReference>
<dbReference type="STRING" id="1123282.SAMN02745823_01657"/>
<evidence type="ECO:0000256" key="4">
    <source>
        <dbReference type="ARBA" id="ARBA00022840"/>
    </source>
</evidence>
<protein>
    <submittedName>
        <fullName evidence="6">Peptide/nickel transport system ATP-binding protein</fullName>
    </submittedName>
</protein>
<evidence type="ECO:0000256" key="3">
    <source>
        <dbReference type="ARBA" id="ARBA00022741"/>
    </source>
</evidence>
<dbReference type="OrthoDB" id="9784332at2"/>
<dbReference type="FunFam" id="3.40.50.300:FF:000016">
    <property type="entry name" value="Oligopeptide ABC transporter ATP-binding component"/>
    <property type="match status" value="1"/>
</dbReference>
<reference evidence="6 7" key="1">
    <citation type="submission" date="2016-11" db="EMBL/GenBank/DDBJ databases">
        <authorList>
            <person name="Jaros S."/>
            <person name="Januszkiewicz K."/>
            <person name="Wedrychowicz H."/>
        </authorList>
    </citation>
    <scope>NUCLEOTIDE SEQUENCE [LARGE SCALE GENOMIC DNA]</scope>
    <source>
        <strain evidence="6 7">DSM 10068</strain>
    </source>
</reference>
<dbReference type="Gene3D" id="3.40.50.300">
    <property type="entry name" value="P-loop containing nucleotide triphosphate hydrolases"/>
    <property type="match status" value="1"/>
</dbReference>
<proteinExistence type="inferred from homology"/>
<accession>A0A1M5XCH3</accession>
<evidence type="ECO:0000313" key="6">
    <source>
        <dbReference type="EMBL" id="SHH96893.1"/>
    </source>
</evidence>
<organism evidence="6 7">
    <name type="scientific">Sporobacter termitidis DSM 10068</name>
    <dbReference type="NCBI Taxonomy" id="1123282"/>
    <lineage>
        <taxon>Bacteria</taxon>
        <taxon>Bacillati</taxon>
        <taxon>Bacillota</taxon>
        <taxon>Clostridia</taxon>
        <taxon>Eubacteriales</taxon>
        <taxon>Oscillospiraceae</taxon>
        <taxon>Sporobacter</taxon>
    </lineage>
</organism>
<dbReference type="GO" id="GO:0055085">
    <property type="term" value="P:transmembrane transport"/>
    <property type="evidence" value="ECO:0007669"/>
    <property type="project" value="UniProtKB-ARBA"/>
</dbReference>
<dbReference type="InterPro" id="IPR050319">
    <property type="entry name" value="ABC_transp_ATP-bind"/>
</dbReference>
<keyword evidence="3" id="KW-0547">Nucleotide-binding</keyword>
<dbReference type="Pfam" id="PF00005">
    <property type="entry name" value="ABC_tran"/>
    <property type="match status" value="1"/>
</dbReference>
<dbReference type="GO" id="GO:0005524">
    <property type="term" value="F:ATP binding"/>
    <property type="evidence" value="ECO:0007669"/>
    <property type="project" value="UniProtKB-KW"/>
</dbReference>
<dbReference type="PANTHER" id="PTHR43776">
    <property type="entry name" value="TRANSPORT ATP-BINDING PROTEIN"/>
    <property type="match status" value="1"/>
</dbReference>
<gene>
    <name evidence="6" type="ORF">SAMN02745823_01657</name>
</gene>